<feature type="transmembrane region" description="Helical" evidence="1">
    <location>
        <begin position="32"/>
        <end position="55"/>
    </location>
</feature>
<keyword evidence="1" id="KW-1133">Transmembrane helix</keyword>
<reference evidence="2 3" key="2">
    <citation type="submission" date="2018-11" db="EMBL/GenBank/DDBJ databases">
        <authorList>
            <consortium name="Pathogen Informatics"/>
        </authorList>
    </citation>
    <scope>NUCLEOTIDE SEQUENCE [LARGE SCALE GENOMIC DNA]</scope>
</reference>
<keyword evidence="1" id="KW-0812">Transmembrane</keyword>
<dbReference type="WBParaSite" id="OFLC_0000304301-mRNA-1">
    <property type="protein sequence ID" value="OFLC_0000304301-mRNA-1"/>
    <property type="gene ID" value="OFLC_0000304301"/>
</dbReference>
<evidence type="ECO:0000313" key="3">
    <source>
        <dbReference type="Proteomes" id="UP000267606"/>
    </source>
</evidence>
<dbReference type="EMBL" id="UZAJ01001916">
    <property type="protein sequence ID" value="VDO35070.1"/>
    <property type="molecule type" value="Genomic_DNA"/>
</dbReference>
<reference evidence="4" key="1">
    <citation type="submission" date="2016-06" db="UniProtKB">
        <authorList>
            <consortium name="WormBaseParasite"/>
        </authorList>
    </citation>
    <scope>IDENTIFICATION</scope>
</reference>
<gene>
    <name evidence="2" type="ORF">OFLC_LOCUS3045</name>
</gene>
<accession>A0A183H6D3</accession>
<keyword evidence="1" id="KW-0472">Membrane</keyword>
<dbReference type="Proteomes" id="UP000267606">
    <property type="component" value="Unassembled WGS sequence"/>
</dbReference>
<dbReference type="AlphaFoldDB" id="A0A183H6D3"/>
<protein>
    <submittedName>
        <fullName evidence="4">Transmembrane protein</fullName>
    </submittedName>
</protein>
<keyword evidence="3" id="KW-1185">Reference proteome</keyword>
<evidence type="ECO:0000256" key="1">
    <source>
        <dbReference type="SAM" id="Phobius"/>
    </source>
</evidence>
<evidence type="ECO:0000313" key="2">
    <source>
        <dbReference type="EMBL" id="VDO35070.1"/>
    </source>
</evidence>
<proteinExistence type="predicted"/>
<organism evidence="4">
    <name type="scientific">Onchocerca flexuosa</name>
    <dbReference type="NCBI Taxonomy" id="387005"/>
    <lineage>
        <taxon>Eukaryota</taxon>
        <taxon>Metazoa</taxon>
        <taxon>Ecdysozoa</taxon>
        <taxon>Nematoda</taxon>
        <taxon>Chromadorea</taxon>
        <taxon>Rhabditida</taxon>
        <taxon>Spirurina</taxon>
        <taxon>Spiruromorpha</taxon>
        <taxon>Filarioidea</taxon>
        <taxon>Onchocercidae</taxon>
        <taxon>Onchocerca</taxon>
    </lineage>
</organism>
<evidence type="ECO:0000313" key="4">
    <source>
        <dbReference type="WBParaSite" id="OFLC_0000304301-mRNA-1"/>
    </source>
</evidence>
<sequence>MIQTDFELQQNSSFLARELVGKSTVLVGRLPLILLSWFFSMWGLVLLSSFHGIFGCSIGDSWWSLGVNWYSCTSLLSIRKMVIA</sequence>
<name>A0A183H6D3_9BILA</name>